<gene>
    <name evidence="1" type="ORF">CON36_32570</name>
</gene>
<name>A0A9X6STS9_BACCE</name>
<proteinExistence type="predicted"/>
<dbReference type="EMBL" id="NVMX01000138">
    <property type="protein sequence ID" value="PDZ94673.1"/>
    <property type="molecule type" value="Genomic_DNA"/>
</dbReference>
<dbReference type="Proteomes" id="UP000219922">
    <property type="component" value="Unassembled WGS sequence"/>
</dbReference>
<evidence type="ECO:0000313" key="1">
    <source>
        <dbReference type="EMBL" id="PDZ94673.1"/>
    </source>
</evidence>
<organism evidence="1 2">
    <name type="scientific">Bacillus cereus</name>
    <dbReference type="NCBI Taxonomy" id="1396"/>
    <lineage>
        <taxon>Bacteria</taxon>
        <taxon>Bacillati</taxon>
        <taxon>Bacillota</taxon>
        <taxon>Bacilli</taxon>
        <taxon>Bacillales</taxon>
        <taxon>Bacillaceae</taxon>
        <taxon>Bacillus</taxon>
        <taxon>Bacillus cereus group</taxon>
    </lineage>
</organism>
<accession>A0A9X6STS9</accession>
<dbReference type="RefSeq" id="WP_098006811.1">
    <property type="nucleotide sequence ID" value="NZ_NVMX01000138.1"/>
</dbReference>
<dbReference type="AlphaFoldDB" id="A0A9X6STS9"/>
<evidence type="ECO:0000313" key="2">
    <source>
        <dbReference type="Proteomes" id="UP000219922"/>
    </source>
</evidence>
<protein>
    <submittedName>
        <fullName evidence="1">Uncharacterized protein</fullName>
    </submittedName>
</protein>
<comment type="caution">
    <text evidence="1">The sequence shown here is derived from an EMBL/GenBank/DDBJ whole genome shotgun (WGS) entry which is preliminary data.</text>
</comment>
<reference evidence="1 2" key="1">
    <citation type="submission" date="2017-09" db="EMBL/GenBank/DDBJ databases">
        <title>Large-scale bioinformatics analysis of Bacillus genomes uncovers conserved roles of natural products in bacterial physiology.</title>
        <authorList>
            <consortium name="Agbiome Team Llc"/>
            <person name="Bleich R.M."/>
            <person name="Grubbs K.J."/>
            <person name="Santa Maria K.C."/>
            <person name="Allen S.E."/>
            <person name="Farag S."/>
            <person name="Shank E.A."/>
            <person name="Bowers A."/>
        </authorList>
    </citation>
    <scope>NUCLEOTIDE SEQUENCE [LARGE SCALE GENOMIC DNA]</scope>
    <source>
        <strain evidence="1 2">AFS092789</strain>
    </source>
</reference>
<sequence length="155" mass="18006">MMQLTIDEILNLTVIEEYDYYMPFNEFEVFQPLNGMDVSEIDMTTTKNLKEKSYVLDLCNDGQARQLNVISYLDNPFVVYQYTGKGDVVNEAIIDEDIYKEFIQDCISEFLTKPKIKVFSGKDMYEIRNYDKGYFLIGNNTLVSKNAASKQIIHS</sequence>